<dbReference type="AlphaFoldDB" id="A0A653CDI5"/>
<dbReference type="EMBL" id="CAACVG010007542">
    <property type="protein sequence ID" value="VEN45987.1"/>
    <property type="molecule type" value="Genomic_DNA"/>
</dbReference>
<feature type="non-terminal residue" evidence="1">
    <location>
        <position position="1"/>
    </location>
</feature>
<evidence type="ECO:0000313" key="2">
    <source>
        <dbReference type="Proteomes" id="UP000410492"/>
    </source>
</evidence>
<gene>
    <name evidence="1" type="ORF">CALMAC_LOCUS8237</name>
</gene>
<organism evidence="1 2">
    <name type="scientific">Callosobruchus maculatus</name>
    <name type="common">Southern cowpea weevil</name>
    <name type="synonym">Pulse bruchid</name>
    <dbReference type="NCBI Taxonomy" id="64391"/>
    <lineage>
        <taxon>Eukaryota</taxon>
        <taxon>Metazoa</taxon>
        <taxon>Ecdysozoa</taxon>
        <taxon>Arthropoda</taxon>
        <taxon>Hexapoda</taxon>
        <taxon>Insecta</taxon>
        <taxon>Pterygota</taxon>
        <taxon>Neoptera</taxon>
        <taxon>Endopterygota</taxon>
        <taxon>Coleoptera</taxon>
        <taxon>Polyphaga</taxon>
        <taxon>Cucujiformia</taxon>
        <taxon>Chrysomeloidea</taxon>
        <taxon>Chrysomelidae</taxon>
        <taxon>Bruchinae</taxon>
        <taxon>Bruchini</taxon>
        <taxon>Callosobruchus</taxon>
    </lineage>
</organism>
<evidence type="ECO:0000313" key="1">
    <source>
        <dbReference type="EMBL" id="VEN45987.1"/>
    </source>
</evidence>
<keyword evidence="2" id="KW-1185">Reference proteome</keyword>
<sequence>RQQRRQRPVYESAFKGCFQSLHWRKDYQENVCNLTYSTQSWMDIKKLEVIGQDVLCSLAIEL</sequence>
<proteinExistence type="predicted"/>
<protein>
    <submittedName>
        <fullName evidence="1">Uncharacterized protein</fullName>
    </submittedName>
</protein>
<name>A0A653CDI5_CALMS</name>
<dbReference type="Proteomes" id="UP000410492">
    <property type="component" value="Unassembled WGS sequence"/>
</dbReference>
<reference evidence="1 2" key="1">
    <citation type="submission" date="2019-01" db="EMBL/GenBank/DDBJ databases">
        <authorList>
            <person name="Sayadi A."/>
        </authorList>
    </citation>
    <scope>NUCLEOTIDE SEQUENCE [LARGE SCALE GENOMIC DNA]</scope>
</reference>
<accession>A0A653CDI5</accession>